<dbReference type="PANTHER" id="PTHR31238">
    <property type="entry name" value="GERMIN-LIKE PROTEIN SUBFAMILY 3 MEMBER 3"/>
    <property type="match status" value="1"/>
</dbReference>
<sequence length="94" mass="10652">MLCLDQTQISTQIFLQRLSKWTRTSLIKFNQNKNKRGDVRSVLPQGLVHFQRNVENDYAIVIATLSSQNLRVITIANAVFHSNPDIVGDLLTKG</sequence>
<gene>
    <name evidence="2" type="ORF">Ccrd_024080</name>
</gene>
<protein>
    <submittedName>
        <fullName evidence="2">RmlC-like cupin domain-containing protein</fullName>
    </submittedName>
</protein>
<dbReference type="Gramene" id="KVE07760">
    <property type="protein sequence ID" value="KVE07760"/>
    <property type="gene ID" value="Ccrd_024080"/>
</dbReference>
<evidence type="ECO:0000259" key="1">
    <source>
        <dbReference type="Pfam" id="PF00190"/>
    </source>
</evidence>
<reference evidence="2 3" key="1">
    <citation type="journal article" date="2016" name="Sci. Rep.">
        <title>The genome sequence of the outbreeding globe artichoke constructed de novo incorporating a phase-aware low-pass sequencing strategy of F1 progeny.</title>
        <authorList>
            <person name="Scaglione D."/>
            <person name="Reyes-Chin-Wo S."/>
            <person name="Acquadro A."/>
            <person name="Froenicke L."/>
            <person name="Portis E."/>
            <person name="Beitel C."/>
            <person name="Tirone M."/>
            <person name="Mauro R."/>
            <person name="Lo Monaco A."/>
            <person name="Mauromicale G."/>
            <person name="Faccioli P."/>
            <person name="Cattivelli L."/>
            <person name="Rieseberg L."/>
            <person name="Michelmore R."/>
            <person name="Lanteri S."/>
        </authorList>
    </citation>
    <scope>NUCLEOTIDE SEQUENCE [LARGE SCALE GENOMIC DNA]</scope>
    <source>
        <strain evidence="2">2C</strain>
    </source>
</reference>
<dbReference type="Pfam" id="PF00190">
    <property type="entry name" value="Cupin_1"/>
    <property type="match status" value="1"/>
</dbReference>
<proteinExistence type="predicted"/>
<accession>A0A103DNK3</accession>
<comment type="caution">
    <text evidence="2">The sequence shown here is derived from an EMBL/GenBank/DDBJ whole genome shotgun (WGS) entry which is preliminary data.</text>
</comment>
<dbReference type="InterPro" id="IPR011051">
    <property type="entry name" value="RmlC_Cupin_sf"/>
</dbReference>
<name>A0A103DNK3_CYNCS</name>
<evidence type="ECO:0000313" key="3">
    <source>
        <dbReference type="Proteomes" id="UP000243975"/>
    </source>
</evidence>
<organism evidence="2 3">
    <name type="scientific">Cynara cardunculus var. scolymus</name>
    <name type="common">Globe artichoke</name>
    <name type="synonym">Cynara scolymus</name>
    <dbReference type="NCBI Taxonomy" id="59895"/>
    <lineage>
        <taxon>Eukaryota</taxon>
        <taxon>Viridiplantae</taxon>
        <taxon>Streptophyta</taxon>
        <taxon>Embryophyta</taxon>
        <taxon>Tracheophyta</taxon>
        <taxon>Spermatophyta</taxon>
        <taxon>Magnoliopsida</taxon>
        <taxon>eudicotyledons</taxon>
        <taxon>Gunneridae</taxon>
        <taxon>Pentapetalae</taxon>
        <taxon>asterids</taxon>
        <taxon>campanulids</taxon>
        <taxon>Asterales</taxon>
        <taxon>Asteraceae</taxon>
        <taxon>Carduoideae</taxon>
        <taxon>Cardueae</taxon>
        <taxon>Carduinae</taxon>
        <taxon>Cynara</taxon>
    </lineage>
</organism>
<feature type="domain" description="Cupin type-1" evidence="1">
    <location>
        <begin position="29"/>
        <end position="93"/>
    </location>
</feature>
<dbReference type="InterPro" id="IPR014710">
    <property type="entry name" value="RmlC-like_jellyroll"/>
</dbReference>
<dbReference type="EMBL" id="LEKV01011345">
    <property type="protein sequence ID" value="KVE07760.1"/>
    <property type="molecule type" value="Genomic_DNA"/>
</dbReference>
<keyword evidence="3" id="KW-1185">Reference proteome</keyword>
<dbReference type="AlphaFoldDB" id="A0A103DNK3"/>
<evidence type="ECO:0000313" key="2">
    <source>
        <dbReference type="EMBL" id="KVE07760.1"/>
    </source>
</evidence>
<dbReference type="Gene3D" id="2.60.120.10">
    <property type="entry name" value="Jelly Rolls"/>
    <property type="match status" value="1"/>
</dbReference>
<dbReference type="InterPro" id="IPR006045">
    <property type="entry name" value="Cupin_1"/>
</dbReference>
<dbReference type="Proteomes" id="UP000243975">
    <property type="component" value="Unassembled WGS sequence"/>
</dbReference>
<dbReference type="STRING" id="59895.A0A103DNK3"/>
<dbReference type="SUPFAM" id="SSF51182">
    <property type="entry name" value="RmlC-like cupins"/>
    <property type="match status" value="1"/>
</dbReference>